<keyword evidence="3" id="KW-1185">Reference proteome</keyword>
<keyword evidence="1" id="KW-1133">Transmembrane helix</keyword>
<accession>A0ABR9IJY9</accession>
<proteinExistence type="predicted"/>
<comment type="caution">
    <text evidence="2">The sequence shown here is derived from an EMBL/GenBank/DDBJ whole genome shotgun (WGS) entry which is preliminary data.</text>
</comment>
<keyword evidence="1" id="KW-0472">Membrane</keyword>
<feature type="transmembrane region" description="Helical" evidence="1">
    <location>
        <begin position="36"/>
        <end position="55"/>
    </location>
</feature>
<organism evidence="2 3">
    <name type="scientific">Rhizobium viscosum</name>
    <name type="common">Arthrobacter viscosus</name>
    <dbReference type="NCBI Taxonomy" id="1673"/>
    <lineage>
        <taxon>Bacteria</taxon>
        <taxon>Pseudomonadati</taxon>
        <taxon>Pseudomonadota</taxon>
        <taxon>Alphaproteobacteria</taxon>
        <taxon>Hyphomicrobiales</taxon>
        <taxon>Rhizobiaceae</taxon>
        <taxon>Rhizobium/Agrobacterium group</taxon>
        <taxon>Rhizobium</taxon>
    </lineage>
</organism>
<dbReference type="Proteomes" id="UP000620262">
    <property type="component" value="Unassembled WGS sequence"/>
</dbReference>
<name>A0ABR9IJY9_RHIVS</name>
<gene>
    <name evidence="2" type="ORF">H4W29_000676</name>
</gene>
<sequence length="85" mass="9179">MNRHLSTRSATSWQNSTMKGAYRGKDVDVFILARRFTIITLFAAIFAISFSAVVVHTGGGGAQQSHFGANYTCLKSSGGYCTAIR</sequence>
<evidence type="ECO:0000313" key="3">
    <source>
        <dbReference type="Proteomes" id="UP000620262"/>
    </source>
</evidence>
<reference evidence="2 3" key="1">
    <citation type="submission" date="2020-10" db="EMBL/GenBank/DDBJ databases">
        <title>Sequencing the genomes of 1000 actinobacteria strains.</title>
        <authorList>
            <person name="Klenk H.-P."/>
        </authorList>
    </citation>
    <scope>NUCLEOTIDE SEQUENCE [LARGE SCALE GENOMIC DNA]</scope>
    <source>
        <strain evidence="2 3">DSM 7307</strain>
    </source>
</reference>
<protein>
    <submittedName>
        <fullName evidence="2">Uncharacterized protein</fullName>
    </submittedName>
</protein>
<evidence type="ECO:0000313" key="2">
    <source>
        <dbReference type="EMBL" id="MBE1503495.1"/>
    </source>
</evidence>
<evidence type="ECO:0000256" key="1">
    <source>
        <dbReference type="SAM" id="Phobius"/>
    </source>
</evidence>
<dbReference type="EMBL" id="JADBEC010000001">
    <property type="protein sequence ID" value="MBE1503495.1"/>
    <property type="molecule type" value="Genomic_DNA"/>
</dbReference>
<keyword evidence="1" id="KW-0812">Transmembrane</keyword>